<keyword evidence="1" id="KW-0732">Signal</keyword>
<dbReference type="Gramene" id="RZC55138">
    <property type="protein sequence ID" value="RZC55138"/>
    <property type="gene ID" value="C5167_013995"/>
</dbReference>
<gene>
    <name evidence="3" type="ORF">C5167_013995</name>
</gene>
<organism evidence="3 4">
    <name type="scientific">Papaver somniferum</name>
    <name type="common">Opium poppy</name>
    <dbReference type="NCBI Taxonomy" id="3469"/>
    <lineage>
        <taxon>Eukaryota</taxon>
        <taxon>Viridiplantae</taxon>
        <taxon>Streptophyta</taxon>
        <taxon>Embryophyta</taxon>
        <taxon>Tracheophyta</taxon>
        <taxon>Spermatophyta</taxon>
        <taxon>Magnoliopsida</taxon>
        <taxon>Ranunculales</taxon>
        <taxon>Papaveraceae</taxon>
        <taxon>Papaveroideae</taxon>
        <taxon>Papaver</taxon>
    </lineage>
</organism>
<proteinExistence type="predicted"/>
<dbReference type="InterPro" id="IPR056561">
    <property type="entry name" value="NFP_LYK_LysM1"/>
</dbReference>
<evidence type="ECO:0000259" key="2">
    <source>
        <dbReference type="PROSITE" id="PS51782"/>
    </source>
</evidence>
<dbReference type="EMBL" id="CM010717">
    <property type="protein sequence ID" value="RZC55138.1"/>
    <property type="molecule type" value="Genomic_DNA"/>
</dbReference>
<dbReference type="Proteomes" id="UP000316621">
    <property type="component" value="Chromosome 3"/>
</dbReference>
<keyword evidence="4" id="KW-1185">Reference proteome</keyword>
<evidence type="ECO:0000313" key="4">
    <source>
        <dbReference type="Proteomes" id="UP000316621"/>
    </source>
</evidence>
<dbReference type="Pfam" id="PF23473">
    <property type="entry name" value="LysM3_LYK4_5"/>
    <property type="match status" value="1"/>
</dbReference>
<dbReference type="PANTHER" id="PTHR45927">
    <property type="entry name" value="LYSM-DOMAIN RECEPTOR-LIKE KINASE-RELATED"/>
    <property type="match status" value="1"/>
</dbReference>
<dbReference type="OMA" id="PREDFTY"/>
<name>A0A4Y7J5V5_PAPSO</name>
<dbReference type="InterPro" id="IPR052611">
    <property type="entry name" value="Plant_RLK_LysM"/>
</dbReference>
<dbReference type="PROSITE" id="PS51782">
    <property type="entry name" value="LYSM"/>
    <property type="match status" value="1"/>
</dbReference>
<feature type="chain" id="PRO_5021481980" description="LysM domain-containing protein" evidence="1">
    <location>
        <begin position="22"/>
        <end position="352"/>
    </location>
</feature>
<reference evidence="3 4" key="1">
    <citation type="journal article" date="2018" name="Science">
        <title>The opium poppy genome and morphinan production.</title>
        <authorList>
            <person name="Guo L."/>
            <person name="Winzer T."/>
            <person name="Yang X."/>
            <person name="Li Y."/>
            <person name="Ning Z."/>
            <person name="He Z."/>
            <person name="Teodor R."/>
            <person name="Lu Y."/>
            <person name="Bowser T.A."/>
            <person name="Graham I.A."/>
            <person name="Ye K."/>
        </authorList>
    </citation>
    <scope>NUCLEOTIDE SEQUENCE [LARGE SCALE GENOMIC DNA]</scope>
    <source>
        <strain evidence="4">cv. HN1</strain>
        <tissue evidence="3">Leaves</tissue>
    </source>
</reference>
<evidence type="ECO:0000256" key="1">
    <source>
        <dbReference type="SAM" id="SignalP"/>
    </source>
</evidence>
<accession>A0A4Y7J5V5</accession>
<evidence type="ECO:0000313" key="3">
    <source>
        <dbReference type="EMBL" id="RZC55138.1"/>
    </source>
</evidence>
<dbReference type="InterPro" id="IPR018392">
    <property type="entry name" value="LysM"/>
</dbReference>
<sequence length="352" mass="39641">MNPNFLIIFVCLWFFTSKITSQQNYSENLVLDCDGTDKTGTIPDNLDTCNGKNKSCQGFLLFKSQPSYNSVLTISKLTHSDPSKLAHVNNVSLSAKFPTNKEVVVPVNCSCSGKYYQANSSFVILTSQDTYFSIANNTYQGLSSCDSLIDENIYNVTSLLPGYELRVPLRCACPTSNQILNGTKYLLTYSVYWGDTVPKLSDRFNVSIKSILVANGFYEREEDPTLFPFTTILIPFQLNQSASKPRFTLYKWSLLIHTFLTKILKGSPREDFTYKKKDSQTAKWVLPKEVVDGIAVMDQVFRTFSLDELKMATNNFSVEFRLKGSVYASNSVIYDEENSIVDGEVLQKEGDS</sequence>
<dbReference type="Pfam" id="PF23472">
    <property type="entry name" value="LysM2_CERK1_LYK3_4_5"/>
    <property type="match status" value="1"/>
</dbReference>
<feature type="domain" description="LysM" evidence="2">
    <location>
        <begin position="187"/>
        <end position="234"/>
    </location>
</feature>
<dbReference type="Pfam" id="PF23446">
    <property type="entry name" value="LysM1_NFP_LYK"/>
    <property type="match status" value="1"/>
</dbReference>
<feature type="signal peptide" evidence="1">
    <location>
        <begin position="1"/>
        <end position="21"/>
    </location>
</feature>
<dbReference type="InterPro" id="IPR056563">
    <property type="entry name" value="LysM3_LYK4_5"/>
</dbReference>
<dbReference type="InterPro" id="IPR056562">
    <property type="entry name" value="LysM2_CERK1_LYK3_4_5"/>
</dbReference>
<protein>
    <recommendedName>
        <fullName evidence="2">LysM domain-containing protein</fullName>
    </recommendedName>
</protein>
<dbReference type="PANTHER" id="PTHR45927:SF11">
    <property type="entry name" value="LYSM DOMAIN RECEPTOR-LIKE KINASE 4"/>
    <property type="match status" value="1"/>
</dbReference>
<dbReference type="AlphaFoldDB" id="A0A4Y7J5V5"/>